<dbReference type="InterPro" id="IPR049551">
    <property type="entry name" value="PKS_DH_C"/>
</dbReference>
<dbReference type="Pfam" id="PF08659">
    <property type="entry name" value="KR"/>
    <property type="match status" value="1"/>
</dbReference>
<dbReference type="SUPFAM" id="SSF52151">
    <property type="entry name" value="FabD/lysophospholipase-like"/>
    <property type="match status" value="1"/>
</dbReference>
<organism evidence="12 13">
    <name type="scientific">Streptomyces rishiriensis</name>
    <dbReference type="NCBI Taxonomy" id="68264"/>
    <lineage>
        <taxon>Bacteria</taxon>
        <taxon>Bacillati</taxon>
        <taxon>Actinomycetota</taxon>
        <taxon>Actinomycetes</taxon>
        <taxon>Kitasatosporales</taxon>
        <taxon>Streptomycetaceae</taxon>
        <taxon>Streptomyces</taxon>
    </lineage>
</organism>
<dbReference type="InterPro" id="IPR036291">
    <property type="entry name" value="NAD(P)-bd_dom_sf"/>
</dbReference>
<dbReference type="InterPro" id="IPR049900">
    <property type="entry name" value="PKS_mFAS_DH"/>
</dbReference>
<dbReference type="Pfam" id="PF14765">
    <property type="entry name" value="PS-DH"/>
    <property type="match status" value="1"/>
</dbReference>
<evidence type="ECO:0000256" key="8">
    <source>
        <dbReference type="PROSITE-ProRule" id="PRU01363"/>
    </source>
</evidence>
<evidence type="ECO:0000313" key="12">
    <source>
        <dbReference type="EMBL" id="MDQ0585331.1"/>
    </source>
</evidence>
<dbReference type="SMART" id="SM00825">
    <property type="entry name" value="PKS_KS"/>
    <property type="match status" value="1"/>
</dbReference>
<dbReference type="InterPro" id="IPR020806">
    <property type="entry name" value="PKS_PP-bd"/>
</dbReference>
<dbReference type="NCBIfam" id="NF041183">
    <property type="entry name" value="Pks2_ls1_myc"/>
    <property type="match status" value="1"/>
</dbReference>
<gene>
    <name evidence="12" type="ORF">QF030_007509</name>
</gene>
<accession>A0ABU0P1Q8</accession>
<dbReference type="SUPFAM" id="SSF55048">
    <property type="entry name" value="Probable ACP-binding domain of malonyl-CoA ACP transacylase"/>
    <property type="match status" value="1"/>
</dbReference>
<dbReference type="SUPFAM" id="SSF47336">
    <property type="entry name" value="ACP-like"/>
    <property type="match status" value="1"/>
</dbReference>
<keyword evidence="6" id="KW-0511">Multifunctional enzyme</keyword>
<dbReference type="Gene3D" id="3.40.366.10">
    <property type="entry name" value="Malonyl-Coenzyme A Acyl Carrier Protein, domain 2"/>
    <property type="match status" value="1"/>
</dbReference>
<dbReference type="PROSITE" id="PS52004">
    <property type="entry name" value="KS3_2"/>
    <property type="match status" value="1"/>
</dbReference>
<keyword evidence="3" id="KW-0597">Phosphoprotein</keyword>
<dbReference type="InterPro" id="IPR014043">
    <property type="entry name" value="Acyl_transferase_dom"/>
</dbReference>
<dbReference type="Gene3D" id="3.10.129.110">
    <property type="entry name" value="Polyketide synthase dehydratase"/>
    <property type="match status" value="1"/>
</dbReference>
<proteinExistence type="predicted"/>
<dbReference type="PROSITE" id="PS00606">
    <property type="entry name" value="KS3_1"/>
    <property type="match status" value="1"/>
</dbReference>
<dbReference type="Pfam" id="PF13602">
    <property type="entry name" value="ADH_zinc_N_2"/>
    <property type="match status" value="1"/>
</dbReference>
<dbReference type="InterPro" id="IPR016039">
    <property type="entry name" value="Thiolase-like"/>
</dbReference>
<feature type="domain" description="Carrier" evidence="9">
    <location>
        <begin position="1999"/>
        <end position="2077"/>
    </location>
</feature>
<evidence type="ECO:0000256" key="4">
    <source>
        <dbReference type="ARBA" id="ARBA00022679"/>
    </source>
</evidence>
<dbReference type="Pfam" id="PF00698">
    <property type="entry name" value="Acyl_transf_1"/>
    <property type="match status" value="1"/>
</dbReference>
<dbReference type="InterPro" id="IPR036736">
    <property type="entry name" value="ACP-like_sf"/>
</dbReference>
<evidence type="ECO:0000256" key="3">
    <source>
        <dbReference type="ARBA" id="ARBA00022553"/>
    </source>
</evidence>
<dbReference type="SMART" id="SM00823">
    <property type="entry name" value="PKS_PP"/>
    <property type="match status" value="1"/>
</dbReference>
<dbReference type="InterPro" id="IPR020841">
    <property type="entry name" value="PKS_Beta-ketoAc_synthase_dom"/>
</dbReference>
<dbReference type="Gene3D" id="3.30.70.250">
    <property type="entry name" value="Malonyl-CoA ACP transacylase, ACP-binding"/>
    <property type="match status" value="1"/>
</dbReference>
<dbReference type="InterPro" id="IPR018201">
    <property type="entry name" value="Ketoacyl_synth_AS"/>
</dbReference>
<feature type="domain" description="PKS/mFAS DH" evidence="11">
    <location>
        <begin position="885"/>
        <end position="1170"/>
    </location>
</feature>
<feature type="active site" description="Proton acceptor; for dehydratase activity" evidence="8">
    <location>
        <position position="918"/>
    </location>
</feature>
<dbReference type="Pfam" id="PF22621">
    <property type="entry name" value="CurL-like_PKS_C"/>
    <property type="match status" value="1"/>
</dbReference>
<evidence type="ECO:0000256" key="2">
    <source>
        <dbReference type="ARBA" id="ARBA00022450"/>
    </source>
</evidence>
<feature type="region of interest" description="N-terminal hotdog fold" evidence="8">
    <location>
        <begin position="885"/>
        <end position="1005"/>
    </location>
</feature>
<dbReference type="PROSITE" id="PS50075">
    <property type="entry name" value="CARRIER"/>
    <property type="match status" value="1"/>
</dbReference>
<protein>
    <submittedName>
        <fullName evidence="12">Acyl transferase domain-containing protein/acyl carrier protein</fullName>
    </submittedName>
</protein>
<dbReference type="SMART" id="SM00826">
    <property type="entry name" value="PKS_DH"/>
    <property type="match status" value="1"/>
</dbReference>
<keyword evidence="13" id="KW-1185">Reference proteome</keyword>
<comment type="pathway">
    <text evidence="1">Antibiotic biosynthesis.</text>
</comment>
<dbReference type="PANTHER" id="PTHR43775">
    <property type="entry name" value="FATTY ACID SYNTHASE"/>
    <property type="match status" value="1"/>
</dbReference>
<dbReference type="InterPro" id="IPR049552">
    <property type="entry name" value="PKS_DH_N"/>
</dbReference>
<evidence type="ECO:0000259" key="11">
    <source>
        <dbReference type="PROSITE" id="PS52019"/>
    </source>
</evidence>
<dbReference type="InterPro" id="IPR050091">
    <property type="entry name" value="PKS_NRPS_Biosynth_Enz"/>
</dbReference>
<dbReference type="SUPFAM" id="SSF51735">
    <property type="entry name" value="NAD(P)-binding Rossmann-fold domains"/>
    <property type="match status" value="3"/>
</dbReference>
<dbReference type="EMBL" id="JAUSWV010000002">
    <property type="protein sequence ID" value="MDQ0585331.1"/>
    <property type="molecule type" value="Genomic_DNA"/>
</dbReference>
<feature type="active site" description="Proton donor; for dehydratase activity" evidence="8">
    <location>
        <position position="1086"/>
    </location>
</feature>
<feature type="region of interest" description="C-terminal hotdog fold" evidence="8">
    <location>
        <begin position="1021"/>
        <end position="1170"/>
    </location>
</feature>
<reference evidence="12 13" key="1">
    <citation type="submission" date="2023-07" db="EMBL/GenBank/DDBJ databases">
        <title>Comparative genomics of wheat-associated soil bacteria to identify genetic determinants of phenazine resistance.</title>
        <authorList>
            <person name="Mouncey N."/>
        </authorList>
    </citation>
    <scope>NUCLEOTIDE SEQUENCE [LARGE SCALE GENOMIC DNA]</scope>
    <source>
        <strain evidence="12 13">B2I6</strain>
    </source>
</reference>
<dbReference type="Pfam" id="PF00109">
    <property type="entry name" value="ketoacyl-synt"/>
    <property type="match status" value="1"/>
</dbReference>
<evidence type="ECO:0000256" key="5">
    <source>
        <dbReference type="ARBA" id="ARBA00023194"/>
    </source>
</evidence>
<dbReference type="PROSITE" id="PS52019">
    <property type="entry name" value="PKS_MFAS_DH"/>
    <property type="match status" value="1"/>
</dbReference>
<dbReference type="InterPro" id="IPR013968">
    <property type="entry name" value="PKS_KR"/>
</dbReference>
<comment type="caution">
    <text evidence="12">The sequence shown here is derived from an EMBL/GenBank/DDBJ whole genome shotgun (WGS) entry which is preliminary data.</text>
</comment>
<evidence type="ECO:0000256" key="1">
    <source>
        <dbReference type="ARBA" id="ARBA00004792"/>
    </source>
</evidence>
<feature type="domain" description="Ketosynthase family 3 (KS3)" evidence="10">
    <location>
        <begin position="4"/>
        <end position="427"/>
    </location>
</feature>
<dbReference type="SMART" id="SM00822">
    <property type="entry name" value="PKS_KR"/>
    <property type="match status" value="1"/>
</dbReference>
<dbReference type="SUPFAM" id="SSF53901">
    <property type="entry name" value="Thiolase-like"/>
    <property type="match status" value="1"/>
</dbReference>
<dbReference type="Proteomes" id="UP001230654">
    <property type="component" value="Unassembled WGS sequence"/>
</dbReference>
<dbReference type="RefSeq" id="WP_307167030.1">
    <property type="nucleotide sequence ID" value="NZ_JAUSWV010000002.1"/>
</dbReference>
<dbReference type="SMART" id="SM00827">
    <property type="entry name" value="PKS_AT"/>
    <property type="match status" value="1"/>
</dbReference>
<dbReference type="SMART" id="SM00829">
    <property type="entry name" value="PKS_ER"/>
    <property type="match status" value="1"/>
</dbReference>
<dbReference type="GO" id="GO:0016740">
    <property type="term" value="F:transferase activity"/>
    <property type="evidence" value="ECO:0007669"/>
    <property type="project" value="UniProtKB-KW"/>
</dbReference>
<dbReference type="InterPro" id="IPR020807">
    <property type="entry name" value="PKS_DH"/>
</dbReference>
<dbReference type="CDD" id="cd05195">
    <property type="entry name" value="enoyl_red"/>
    <property type="match status" value="1"/>
</dbReference>
<evidence type="ECO:0000259" key="10">
    <source>
        <dbReference type="PROSITE" id="PS52004"/>
    </source>
</evidence>
<dbReference type="Gene3D" id="3.40.47.10">
    <property type="match status" value="1"/>
</dbReference>
<sequence length="2079" mass="219678">MSDPRDIAVIGIGCRFPGGIDSPESLWDLIERGGDAITDIPADRWNAEDYYDPEKGVPGRSVSRWGGFLTDVAGFDAKFFKLGEREALSTDPQHRVLLETAWEAVEHAGMRPSALAGTRTGVFVGMAHMDYALACHGPQEQEKIHPYGFTGSAPSMGSGRIAFALGLTGPALSIDTACSSGLTSVNLAVQSIRSGESDMALAGGCMIMLVPDATISSSGLGMLSPTGRCRPFDQGADGFVRSEGCGVLFLKRASDALADGDRVLAVIKGVASNQDGRTETITMPSESAQVAVHRAALADAGAEPETIGLVQAHGTGTPVGDPIEFRALAEVYGRDSGCAVSSVKSNIGHTESAAGTAGLITAILALQRGVVPGTLHLNELNREISSLPTRLFVPGEMQPWPDERRPRRAAVSAFGMTGTNAHAILEEAPAVTRPAPGRAPERLLFPLSATSTEELAPTATRIADWLSAHDEVEPSDLGYTLARCRDHRDVRTAVIAADREELIAGLRGIGDQLAVRPPAPATGDDSRGPVWLFSGQGSQWAGMGASLLATEPEFAALVAEVEPLVQRESGFSVTAAMTSPETVTGIDRVQPTLFAMQVGLAAAWRAAGVRPGAVIGHSLGEVAASVVAGALSLEDGVKVICRRSRLCARLAGAGAMASVELPAARVEEELAGFDDVVVSVIASPESTVIGGATERVRDLIVEWERRGVLAREVAVDVASHSPQVDPILAELADVLADLAPDTGTVPMYSTALVEPRLRPSFDADYWVGNLRRPVRFGDAVMAALDDGHRVFLELSPHPLLTRAVDQCARSASLPANAIASMRRAQETPHGLLHSLIEVHAAGGGVDFAALYPGGELVDAPLPTWTRQHLLVRPGQARLAHTVRIHPLLGVHIRLDEDEERHAWQSDVGTAVLPWLTDHRVRDVAAYPGAAHCESALTAAAEVFGPGAEVRNLTFERMLLLSGNTDLSTTATVESPGQARWEAVATENDERARLASATLHAASSDRAEPEPLDIDLLIEEHTERLSGDDLRGTLNERGIQYGPAFQGAVAAHRDAAEGGQSVLAEVTLPSQLRSGNDGFLVHPALLDACFQSVAALPAVAGDGEGGLLLPLEVQRLQLWSSAGGAGYCHVRLRSSDSNRVIADVRLTDKYGAVLLTVDGLVMGTHASGEENADQLLNERLLTIAWQQQEPPEPTGRPAVEPWLILASPRSVPAPDELAEALREQGAHCEIRPWPLPGTQAALSGTPWHGVVLLCPRQAGPAGEDAIARGRDLVASVVGVAQELAGADGTPPRLYTITRSAQRVVPGDLVDLEHAGIRGLLRVIGAEFPELRVTQIDVGTDQEDGPAAKNLAAELTSDTEDDETAWRAGRWYTARLQHSPLAADERRPAAVGGPDDGVRMEIRQPGDLDTLELTVVPRRAPGADQIEIEIGAASINFHDVLFAHGNYFAFEGVTPALGVDCAGTVVRVGDAVTEFQVGDRVMTSAATEGAWASHATIGAALAAPLPHGLSIEQGAAVPAVYATVWYGLMELSRLRPGERVLIHSATGGTGQAAIAVARHVGAEIYATAGSEARRDWLRAQGIEHVYDSRSLEFADRIREDTSGAGVDVVLNSLTGAAQRAGLDLLSFGGRFVEIGKRDIYRDGKLGLAPFRRNLAFYSVDLELMAVADPGRLGRLLREVSERMAAGELAPPMTASFPLAEAATAIRRMASAQHLGKLVLTTAVEPGTAAVLSPDRVPVYRADGAYVITGGLGGLGLRLARHLSAAGCGRIVLNSRSAPAEAAAREIQAMREAGTEVHVECGDISAPETAGRLAAAARATGLPLRGVLHAAAVVEDATITSVTPELIDRDWASKTYGAWYLHQATAEDDLDWFCCFSSAAALLGSPGQGAYAAANSWLDGFAAWRHAKGLPVTTIAWGAWGEIGRGAVLAEAGDTTMITPEEGVHAFDALLRHTRPYTGYLPLSRAPWLTALAGRSPFAAAFKDDRGDHPQSSELRLEFEALTAGERISWLRRFVAGEAAAIVRSAVDPSRPFNDYGLDSLGNLELRTRIETNLGIRIAPKAVAENNSAQALAQHLADHIGT</sequence>
<name>A0ABU0P1Q8_STRRH</name>
<keyword evidence="4 12" id="KW-0808">Transferase</keyword>
<dbReference type="Pfam" id="PF02801">
    <property type="entry name" value="Ketoacyl-synt_C"/>
    <property type="match status" value="1"/>
</dbReference>
<evidence type="ECO:0000259" key="9">
    <source>
        <dbReference type="PROSITE" id="PS50075"/>
    </source>
</evidence>
<dbReference type="InterPro" id="IPR053386">
    <property type="entry name" value="MBFA_synthase"/>
</dbReference>
<dbReference type="InterPro" id="IPR011032">
    <property type="entry name" value="GroES-like_sf"/>
</dbReference>
<dbReference type="CDD" id="cd00833">
    <property type="entry name" value="PKS"/>
    <property type="match status" value="1"/>
</dbReference>
<dbReference type="Gene3D" id="3.40.50.720">
    <property type="entry name" value="NAD(P)-binding Rossmann-like Domain"/>
    <property type="match status" value="3"/>
</dbReference>
<evidence type="ECO:0000313" key="13">
    <source>
        <dbReference type="Proteomes" id="UP001230654"/>
    </source>
</evidence>
<keyword evidence="5" id="KW-0045">Antibiotic biosynthesis</keyword>
<dbReference type="InterPro" id="IPR016035">
    <property type="entry name" value="Acyl_Trfase/lysoPLipase"/>
</dbReference>
<dbReference type="Gene3D" id="1.10.1200.10">
    <property type="entry name" value="ACP-like"/>
    <property type="match status" value="1"/>
</dbReference>
<dbReference type="InterPro" id="IPR014031">
    <property type="entry name" value="Ketoacyl_synth_C"/>
</dbReference>
<dbReference type="InterPro" id="IPR014030">
    <property type="entry name" value="Ketoacyl_synth_N"/>
</dbReference>
<dbReference type="InterPro" id="IPR009081">
    <property type="entry name" value="PP-bd_ACP"/>
</dbReference>
<keyword evidence="7" id="KW-0012">Acyltransferase</keyword>
<dbReference type="InterPro" id="IPR042104">
    <property type="entry name" value="PKS_dehydratase_sf"/>
</dbReference>
<keyword evidence="2" id="KW-0596">Phosphopantetheine</keyword>
<dbReference type="InterPro" id="IPR013154">
    <property type="entry name" value="ADH-like_N"/>
</dbReference>
<dbReference type="InterPro" id="IPR016036">
    <property type="entry name" value="Malonyl_transacylase_ACP-bd"/>
</dbReference>
<dbReference type="Gene3D" id="3.90.180.10">
    <property type="entry name" value="Medium-chain alcohol dehydrogenases, catalytic domain"/>
    <property type="match status" value="1"/>
</dbReference>
<dbReference type="PANTHER" id="PTHR43775:SF37">
    <property type="entry name" value="SI:DKEY-61P9.11"/>
    <property type="match status" value="1"/>
</dbReference>
<dbReference type="InterPro" id="IPR001227">
    <property type="entry name" value="Ac_transferase_dom_sf"/>
</dbReference>
<evidence type="ECO:0000256" key="7">
    <source>
        <dbReference type="ARBA" id="ARBA00023315"/>
    </source>
</evidence>
<dbReference type="Pfam" id="PF21089">
    <property type="entry name" value="PKS_DH_N"/>
    <property type="match status" value="1"/>
</dbReference>
<dbReference type="Pfam" id="PF00550">
    <property type="entry name" value="PP-binding"/>
    <property type="match status" value="1"/>
</dbReference>
<dbReference type="InterPro" id="IPR020843">
    <property type="entry name" value="ER"/>
</dbReference>
<dbReference type="InterPro" id="IPR057326">
    <property type="entry name" value="KR_dom"/>
</dbReference>
<dbReference type="Pfam" id="PF08240">
    <property type="entry name" value="ADH_N"/>
    <property type="match status" value="1"/>
</dbReference>
<evidence type="ECO:0000256" key="6">
    <source>
        <dbReference type="ARBA" id="ARBA00023268"/>
    </source>
</evidence>
<dbReference type="SUPFAM" id="SSF50129">
    <property type="entry name" value="GroES-like"/>
    <property type="match status" value="1"/>
</dbReference>